<dbReference type="SMART" id="SM01036">
    <property type="entry name" value="BP28CT"/>
    <property type="match status" value="1"/>
</dbReference>
<protein>
    <recommendedName>
        <fullName evidence="3 8">U3 small nucleolar RNA-associated protein 10</fullName>
    </recommendedName>
</protein>
<keyword evidence="5 8" id="KW-0698">rRNA processing</keyword>
<organism evidence="10 11">
    <name type="scientific">Dimargaris verticillata</name>
    <dbReference type="NCBI Taxonomy" id="2761393"/>
    <lineage>
        <taxon>Eukaryota</taxon>
        <taxon>Fungi</taxon>
        <taxon>Fungi incertae sedis</taxon>
        <taxon>Zoopagomycota</taxon>
        <taxon>Kickxellomycotina</taxon>
        <taxon>Dimargaritomycetes</taxon>
        <taxon>Dimargaritales</taxon>
        <taxon>Dimargaritaceae</taxon>
        <taxon>Dimargaris</taxon>
    </lineage>
</organism>
<evidence type="ECO:0000256" key="1">
    <source>
        <dbReference type="ARBA" id="ARBA00004604"/>
    </source>
</evidence>
<dbReference type="Proteomes" id="UP001151582">
    <property type="component" value="Unassembled WGS sequence"/>
</dbReference>
<dbReference type="GO" id="GO:0032040">
    <property type="term" value="C:small-subunit processome"/>
    <property type="evidence" value="ECO:0007669"/>
    <property type="project" value="TreeGrafter"/>
</dbReference>
<proteinExistence type="inferred from homology"/>
<comment type="caution">
    <text evidence="10">The sequence shown here is derived from an EMBL/GenBank/DDBJ whole genome shotgun (WGS) entry which is preliminary data.</text>
</comment>
<dbReference type="GO" id="GO:0034455">
    <property type="term" value="C:t-UTP complex"/>
    <property type="evidence" value="ECO:0007669"/>
    <property type="project" value="TreeGrafter"/>
</dbReference>
<keyword evidence="7 8" id="KW-0687">Ribonucleoprotein</keyword>
<keyword evidence="4 8" id="KW-0690">Ribosome biogenesis</keyword>
<dbReference type="InterPro" id="IPR011989">
    <property type="entry name" value="ARM-like"/>
</dbReference>
<evidence type="ECO:0000313" key="10">
    <source>
        <dbReference type="EMBL" id="KAJ1977732.1"/>
    </source>
</evidence>
<evidence type="ECO:0000256" key="4">
    <source>
        <dbReference type="ARBA" id="ARBA00022517"/>
    </source>
</evidence>
<sequence>MATELAKQLQQNIRFVGGHNIAQSKQRPSLLFTPQEAAHIDLETFYQLGATGFTELTALDPSLAQFNEFLFAERVKTLDRALMTQAENDDLDKTIRKILRALGRHFLIRPATKLLEWMIRRFRIEELNTDAVVRAFIPYYGTTQFLTLAQVLDFRSNPTNPWRFLSVLKKAHAPLNGKALTDSLHKERSLLAKIHQDVLTAAKSGHAYRAQVTFYFSVVLNHIEALPKVDENALHEIMPLMIENCRTRSQDLALVALLAFQRLSARVKFSTDLFQTVLTAIVQAPVETDQLLFCVLHLVQNDGDLLAFSRALLEQFVGLPQVDALLLQLANQYDVKPVAVPYMLGLAQYCHHNLAWLERLAHLLKSLTLPTATVASILEVFLLTCLRHPAALSPAATQPLLMTANQQFSEQLDQAIAALTDRKAKLDVPCAEDEVNRMLYSYVREAIALPTFGQSHQVSDSMYLELNHPEPHVRLLALKQFTQTINAAQSADRPSLAIITETLLDRLLDRNDQVLQHVLTIPALAQVTDHTALIGRLATLLEGATGLAATTTAALFQFVMVQLLAQQPALATQVTRMVLPLLLSHPSTEAITHALVATLPQSPLAQSPLLANLANLPPVTDHAAYNLALLNALAANLAQHVAANNSTEGLVAYVDLVNTVAPHQALLPHLVMAHYLATYPEHSANTDVFPAVMRTWVYGIRRSEQPKGDTTAAVLAESSVASSCVVQDVILAPLESSSRPVLVLMACLRTVLQALPRPSAYQAHNWFALHAALDTVVPQGATAYPYLLLDCCALAFQSTISSAFQSAMIQVLFETHLRTEWLAFLAALWCQPGYAVSLRRTALQIGWATLDALVAGYVAQSQFADFQLVLPSLLLVLGDASPDLRQLALCMLATLHQLEPLKPVGKKGKLAAADPALIYQVNLFYGPVTQNVEYLRPALAHSLVAALTEYNSEITTDARYIQLFLCNVLSKADQSSVIADVKHREACLASLLSYLPVFVAPGLQRQYLTLFTSVVSTTKLKACLPLLITGLQALNTQPSDEALLALVVDYIKTYDEHTVGMLRKSAGLYWDAFVALFSNQVVQEPTDASSQALAAARDRRVLQLAALQQVSNAFFGQMHQLHQQWLFQQLLQLTLDADIEVQQAIKDVFGKVAISSELVKQQLSAISKRLAHSESVHVDSAHNAKQSIRDADAQSLSDVSAAVQNKKGRPNHFESMDTSCGVALQMLVTLLELLTLKANLTRTFTQVPVLFTTLNHLMTLKVANPPVAIEYVKQLTLSVMTETFKSMEAQQIATDAMAVEQAVVDTLHENSVRVDLLVQCIRTTTNPQTQRLTLQLLAAISSLYPERVLHNVMPVFTFMGVSVLRQDDAYTFRVIAQTLEKILSPLTESHRRELSSLSAEALDQLTLAQRIPPSIKPVLYIFADALFHIPKHRRLPFYTALIRTLGEDPFLVTLWSMVLERYSSRWAKDMQSVTEVDSLPEFCLELGHHFSAETQLGALVALLESVHHTPSIKPEQTAESLATLQTTCAVDLQRASNRTLRHFKLAAVQLVSAMLDSQGLLDQMLLLQDNALEVEQLLEPQFMQLVKAILVIISEVESVATQLPVRSKEERGWRQVTDAAYQCFQNVQRLMHMGTFTKIVQSLLQHPVSEIRQQGLTMLNTKLETIIEQKFHLPADDEACLVALVPVLCEQLGTTSRASSATLLNRQLGVVCLMHLASLLGTAHPKAFVAAVPAIMGPGGVSHANSEIVTASLLCLVALCRTLGPRVMPHLKAVVAKALSVVGLADCSPADLSADRCTCAISGLRLIEELVVSLPQFTVAFAKDILTAVFHANLWPESVCSAMAPSYQTQLAAVATTGKADASANTITESLAGRLDQLQRRVTVLFELIQEHLKLSTILLDMFALRNTVLQRPRHVVIGYFGQLTALAKAARTADHRAIYAQAIPFFIDALEIRHQYAPDLLATKLTLNQTRFCTVSRAAPLEFIDAIEEHTITALTQLTMKLNEAMFKPLFAKLLTWATQGLSEASKDARASLQAMNRLVPFFRLQQRWLERLKMIAAPYYASVLTHVWTVLDQFPLLSYDTTRPLGSTAPSAASKPPSESVVLLRAQRDATTALWQFTLGSLAKALTYDTHSVFQPKVFAQLVDVLTRQITRAAHLQPAQTPYRPGKGRGDDIAALPVVTDAREVEHYLTLVQTVLVPCFTQVATKYHDDTHWKALNRESLLLSRSEHPCVRLASLYILQAYYHTFKEEFLILLPETIPFLAELMEDENHVVETETQKTNALIEQYLGEPLQKYFD</sequence>
<reference evidence="10" key="1">
    <citation type="submission" date="2022-07" db="EMBL/GenBank/DDBJ databases">
        <title>Phylogenomic reconstructions and comparative analyses of Kickxellomycotina fungi.</title>
        <authorList>
            <person name="Reynolds N.K."/>
            <person name="Stajich J.E."/>
            <person name="Barry K."/>
            <person name="Grigoriev I.V."/>
            <person name="Crous P."/>
            <person name="Smith M.E."/>
        </authorList>
    </citation>
    <scope>NUCLEOTIDE SEQUENCE</scope>
    <source>
        <strain evidence="10">RSA 567</strain>
    </source>
</reference>
<dbReference type="Gene3D" id="1.25.10.10">
    <property type="entry name" value="Leucine-rich Repeat Variant"/>
    <property type="match status" value="1"/>
</dbReference>
<dbReference type="Pfam" id="PF23243">
    <property type="entry name" value="HEAT_HEATR1"/>
    <property type="match status" value="1"/>
</dbReference>
<dbReference type="GO" id="GO:0030515">
    <property type="term" value="F:snoRNA binding"/>
    <property type="evidence" value="ECO:0007669"/>
    <property type="project" value="TreeGrafter"/>
</dbReference>
<dbReference type="OrthoDB" id="31183at2759"/>
<dbReference type="GO" id="GO:0000462">
    <property type="term" value="P:maturation of SSU-rRNA from tricistronic rRNA transcript (SSU-rRNA, 5.8S rRNA, LSU-rRNA)"/>
    <property type="evidence" value="ECO:0007669"/>
    <property type="project" value="TreeGrafter"/>
</dbReference>
<comment type="subcellular location">
    <subcellularLocation>
        <location evidence="1 8">Nucleus</location>
        <location evidence="1 8">Nucleolus</location>
    </subcellularLocation>
</comment>
<dbReference type="InterPro" id="IPR056473">
    <property type="entry name" value="HEAT_Utp10/HEAT1"/>
</dbReference>
<keyword evidence="11" id="KW-1185">Reference proteome</keyword>
<evidence type="ECO:0000256" key="5">
    <source>
        <dbReference type="ARBA" id="ARBA00022552"/>
    </source>
</evidence>
<dbReference type="PANTHER" id="PTHR13457:SF1">
    <property type="entry name" value="HEAT REPEAT-CONTAINING PROTEIN 1"/>
    <property type="match status" value="1"/>
</dbReference>
<dbReference type="Pfam" id="PF08146">
    <property type="entry name" value="BP28CT"/>
    <property type="match status" value="1"/>
</dbReference>
<evidence type="ECO:0000259" key="9">
    <source>
        <dbReference type="SMART" id="SM01036"/>
    </source>
</evidence>
<evidence type="ECO:0000256" key="2">
    <source>
        <dbReference type="ARBA" id="ARBA00010559"/>
    </source>
</evidence>
<dbReference type="InterPro" id="IPR012954">
    <property type="entry name" value="BP28_C_dom"/>
</dbReference>
<dbReference type="GO" id="GO:0030686">
    <property type="term" value="C:90S preribosome"/>
    <property type="evidence" value="ECO:0007669"/>
    <property type="project" value="TreeGrafter"/>
</dbReference>
<dbReference type="InterPro" id="IPR040191">
    <property type="entry name" value="UTP10"/>
</dbReference>
<feature type="domain" description="BP28 C-terminal" evidence="9">
    <location>
        <begin position="1933"/>
        <end position="2135"/>
    </location>
</feature>
<dbReference type="InterPro" id="IPR016024">
    <property type="entry name" value="ARM-type_fold"/>
</dbReference>
<dbReference type="Pfam" id="PF12397">
    <property type="entry name" value="U3snoRNP10"/>
    <property type="match status" value="1"/>
</dbReference>
<dbReference type="InterPro" id="IPR022125">
    <property type="entry name" value="U3snoRNP10_N"/>
</dbReference>
<evidence type="ECO:0000256" key="3">
    <source>
        <dbReference type="ARBA" id="ARBA00015399"/>
    </source>
</evidence>
<dbReference type="PANTHER" id="PTHR13457">
    <property type="entry name" value="BAP28"/>
    <property type="match status" value="1"/>
</dbReference>
<evidence type="ECO:0000313" key="11">
    <source>
        <dbReference type="Proteomes" id="UP001151582"/>
    </source>
</evidence>
<evidence type="ECO:0000256" key="7">
    <source>
        <dbReference type="ARBA" id="ARBA00023274"/>
    </source>
</evidence>
<dbReference type="EMBL" id="JANBQB010000324">
    <property type="protein sequence ID" value="KAJ1977732.1"/>
    <property type="molecule type" value="Genomic_DNA"/>
</dbReference>
<evidence type="ECO:0000256" key="8">
    <source>
        <dbReference type="RuleBase" id="RU367065"/>
    </source>
</evidence>
<comment type="function">
    <text evidence="8">Involved in nucleolar processing of pre-18S ribosomal RNA.</text>
</comment>
<comment type="subunit">
    <text evidence="8">Component of the ribosomal small subunit (SSU) processome.</text>
</comment>
<gene>
    <name evidence="10" type="primary">UTP10</name>
    <name evidence="10" type="ORF">H4R34_003465</name>
</gene>
<evidence type="ECO:0000256" key="6">
    <source>
        <dbReference type="ARBA" id="ARBA00023242"/>
    </source>
</evidence>
<dbReference type="GO" id="GO:0045943">
    <property type="term" value="P:positive regulation of transcription by RNA polymerase I"/>
    <property type="evidence" value="ECO:0007669"/>
    <property type="project" value="TreeGrafter"/>
</dbReference>
<name>A0A9W8ED45_9FUNG</name>
<comment type="similarity">
    <text evidence="2 8">Belongs to the HEATR1/UTP10 family.</text>
</comment>
<dbReference type="SUPFAM" id="SSF48371">
    <property type="entry name" value="ARM repeat"/>
    <property type="match status" value="2"/>
</dbReference>
<accession>A0A9W8ED45</accession>
<keyword evidence="6 8" id="KW-0539">Nucleus</keyword>